<protein>
    <submittedName>
        <fullName evidence="1">PTS glucose transporter subunit IIABC</fullName>
    </submittedName>
</protein>
<comment type="caution">
    <text evidence="1">The sequence shown here is derived from an EMBL/GenBank/DDBJ whole genome shotgun (WGS) entry which is preliminary data.</text>
</comment>
<reference evidence="1 2" key="1">
    <citation type="submission" date="2019-06" db="EMBL/GenBank/DDBJ databases">
        <title>Vibrio cholerae phylogeny based on whole-genome sequencing reveals genetic diversity and population strucutre.</title>
        <authorList>
            <person name="Zhiqiu Y."/>
            <person name="Bin L."/>
            <person name="Lingyan J."/>
        </authorList>
    </citation>
    <scope>NUCLEOTIDE SEQUENCE [LARGE SCALE GENOMIC DNA]</scope>
    <source>
        <strain evidence="1 2">N2814</strain>
    </source>
</reference>
<dbReference type="RefSeq" id="WP_080007120.1">
    <property type="nucleotide sequence ID" value="NZ_CADDXE010000002.1"/>
</dbReference>
<evidence type="ECO:0000313" key="2">
    <source>
        <dbReference type="Proteomes" id="UP000323819"/>
    </source>
</evidence>
<organism evidence="1 2">
    <name type="scientific">Vibrio cholerae</name>
    <dbReference type="NCBI Taxonomy" id="666"/>
    <lineage>
        <taxon>Bacteria</taxon>
        <taxon>Pseudomonadati</taxon>
        <taxon>Pseudomonadota</taxon>
        <taxon>Gammaproteobacteria</taxon>
        <taxon>Vibrionales</taxon>
        <taxon>Vibrionaceae</taxon>
        <taxon>Vibrio</taxon>
    </lineage>
</organism>
<proteinExistence type="predicted"/>
<gene>
    <name evidence="1" type="ORF">FXF03_12055</name>
</gene>
<accession>A0ABD7SKS6</accession>
<dbReference type="EMBL" id="VSIJ01000033">
    <property type="protein sequence ID" value="TXX65183.1"/>
    <property type="molecule type" value="Genomic_DNA"/>
</dbReference>
<evidence type="ECO:0000313" key="1">
    <source>
        <dbReference type="EMBL" id="TXX65183.1"/>
    </source>
</evidence>
<keyword evidence="1" id="KW-0762">Sugar transport</keyword>
<dbReference type="AlphaFoldDB" id="A0ABD7SKS6"/>
<keyword evidence="1" id="KW-0813">Transport</keyword>
<dbReference type="Proteomes" id="UP000323819">
    <property type="component" value="Unassembled WGS sequence"/>
</dbReference>
<sequence length="44" mass="4848">MTCADQLISNCLGLTPFCENLARSKPSEGFIASKEEKLAPRYDV</sequence>
<name>A0ABD7SKS6_VIBCL</name>